<dbReference type="EMBL" id="MJIE01000001">
    <property type="protein sequence ID" value="OLR54930.1"/>
    <property type="molecule type" value="Genomic_DNA"/>
</dbReference>
<dbReference type="Proteomes" id="UP000187404">
    <property type="component" value="Unassembled WGS sequence"/>
</dbReference>
<gene>
    <name evidence="1" type="ORF">BHK98_01840</name>
</gene>
<proteinExistence type="predicted"/>
<dbReference type="STRING" id="1261640.BHK98_01840"/>
<evidence type="ECO:0000313" key="1">
    <source>
        <dbReference type="EMBL" id="OLR54930.1"/>
    </source>
</evidence>
<sequence>MSRIFKRSVFITIVTCFVLLLLFTVGAVKAHAEVAFKDLPAEGVVFDVIEGDGGFVDYDSCIELKITDDGEQITSFESSDENIAYASYDVYGSQNRIIIYPVAPGTCTVTAYGADGGKLSFPVTVKEAYIKVKLMYSSHMDTFYYGTRKIYVETLPGAKITLKAGKDKYKAVKANKLGSACVKLKKTYKLKTKVSAVVNYKGISVTLKDKVKSGTEFFDVRATKKSPKKLKVRIDNPHKGDVVYVKYKGRTYSVKVRKNYDRHQKIFTFKLKKALKKNSRLTVWIVNKDKKTLEKKTSFKLSNWYYTKYPDDDNNIEEDSEDE</sequence>
<accession>A0A1Q9JFB5</accession>
<dbReference type="RefSeq" id="WP_075711948.1">
    <property type="nucleotide sequence ID" value="NZ_MJIE01000001.1"/>
</dbReference>
<reference evidence="1 2" key="1">
    <citation type="journal article" date="2016" name="Appl. Environ. Microbiol.">
        <title>Function and Phylogeny of Bacterial Butyryl Coenzyme A:Acetate Transferases and Their Diversity in the Proximal Colon of Swine.</title>
        <authorList>
            <person name="Trachsel J."/>
            <person name="Bayles D.O."/>
            <person name="Looft T."/>
            <person name="Levine U.Y."/>
            <person name="Allen H.K."/>
        </authorList>
    </citation>
    <scope>NUCLEOTIDE SEQUENCE [LARGE SCALE GENOMIC DNA]</scope>
    <source>
        <strain evidence="1 2">68-3-10</strain>
    </source>
</reference>
<evidence type="ECO:0000313" key="2">
    <source>
        <dbReference type="Proteomes" id="UP000187404"/>
    </source>
</evidence>
<keyword evidence="2" id="KW-1185">Reference proteome</keyword>
<name>A0A1Q9JFB5_9FIRM</name>
<comment type="caution">
    <text evidence="1">The sequence shown here is derived from an EMBL/GenBank/DDBJ whole genome shotgun (WGS) entry which is preliminary data.</text>
</comment>
<dbReference type="AlphaFoldDB" id="A0A1Q9JFB5"/>
<protein>
    <submittedName>
        <fullName evidence="1">Uncharacterized protein</fullName>
    </submittedName>
</protein>
<organism evidence="1 2">
    <name type="scientific">Hornefia porci</name>
    <dbReference type="NCBI Taxonomy" id="2652292"/>
    <lineage>
        <taxon>Bacteria</taxon>
        <taxon>Bacillati</taxon>
        <taxon>Bacillota</taxon>
        <taxon>Clostridia</taxon>
        <taxon>Peptostreptococcales</taxon>
        <taxon>Anaerovoracaceae</taxon>
        <taxon>Hornefia</taxon>
    </lineage>
</organism>